<sequence>MQASSSSHTQTHPTRPPFLRNNTVPLYVRTSLSDNQSASPQDAQPPLTAQIQSSSSRQGVFKDQTSPSASPSLASMAQLQASSRSGAFTGPVSSPTVTSSPAFQLLRNTRGTITQSNSAPMRIDNTPTEYVLAATIGPGFDSSCITIAMRKNNILDIVADRWNLEKDCHHEWQVQFDRDADMSGVHASYANGVLTVTVKRLSHMSPRAPQMRP</sequence>
<organism evidence="3 4">
    <name type="scientific">Pyrrhoderma noxium</name>
    <dbReference type="NCBI Taxonomy" id="2282107"/>
    <lineage>
        <taxon>Eukaryota</taxon>
        <taxon>Fungi</taxon>
        <taxon>Dikarya</taxon>
        <taxon>Basidiomycota</taxon>
        <taxon>Agaricomycotina</taxon>
        <taxon>Agaricomycetes</taxon>
        <taxon>Hymenochaetales</taxon>
        <taxon>Hymenochaetaceae</taxon>
        <taxon>Pyrrhoderma</taxon>
    </lineage>
</organism>
<feature type="compositionally biased region" description="Low complexity" evidence="1">
    <location>
        <begin position="66"/>
        <end position="101"/>
    </location>
</feature>
<feature type="compositionally biased region" description="Polar residues" evidence="1">
    <location>
        <begin position="1"/>
        <end position="13"/>
    </location>
</feature>
<feature type="compositionally biased region" description="Polar residues" evidence="1">
    <location>
        <begin position="20"/>
        <end position="58"/>
    </location>
</feature>
<keyword evidence="4" id="KW-1185">Reference proteome</keyword>
<evidence type="ECO:0000259" key="2">
    <source>
        <dbReference type="Pfam" id="PF00011"/>
    </source>
</evidence>
<dbReference type="InterPro" id="IPR002068">
    <property type="entry name" value="A-crystallin/Hsp20_dom"/>
</dbReference>
<dbReference type="Pfam" id="PF00011">
    <property type="entry name" value="HSP20"/>
    <property type="match status" value="1"/>
</dbReference>
<evidence type="ECO:0000313" key="3">
    <source>
        <dbReference type="EMBL" id="PAV23537.1"/>
    </source>
</evidence>
<dbReference type="OrthoDB" id="1431247at2759"/>
<accession>A0A286UVC5</accession>
<dbReference type="AlphaFoldDB" id="A0A286UVC5"/>
<evidence type="ECO:0000256" key="1">
    <source>
        <dbReference type="SAM" id="MobiDB-lite"/>
    </source>
</evidence>
<dbReference type="STRING" id="2282107.A0A286UVC5"/>
<dbReference type="SUPFAM" id="SSF49764">
    <property type="entry name" value="HSP20-like chaperones"/>
    <property type="match status" value="1"/>
</dbReference>
<dbReference type="InParanoid" id="A0A286UVC5"/>
<gene>
    <name evidence="3" type="ORF">PNOK_0060500</name>
</gene>
<feature type="domain" description="SHSP" evidence="2">
    <location>
        <begin position="125"/>
        <end position="206"/>
    </location>
</feature>
<evidence type="ECO:0000313" key="4">
    <source>
        <dbReference type="Proteomes" id="UP000217199"/>
    </source>
</evidence>
<dbReference type="Proteomes" id="UP000217199">
    <property type="component" value="Unassembled WGS sequence"/>
</dbReference>
<proteinExistence type="predicted"/>
<dbReference type="Gene3D" id="2.60.40.790">
    <property type="match status" value="1"/>
</dbReference>
<reference evidence="3 4" key="1">
    <citation type="journal article" date="2017" name="Mol. Ecol.">
        <title>Comparative and population genomic landscape of Phellinus noxius: A hypervariable fungus causing root rot in trees.</title>
        <authorList>
            <person name="Chung C.L."/>
            <person name="Lee T.J."/>
            <person name="Akiba M."/>
            <person name="Lee H.H."/>
            <person name="Kuo T.H."/>
            <person name="Liu D."/>
            <person name="Ke H.M."/>
            <person name="Yokoi T."/>
            <person name="Roa M.B."/>
            <person name="Lu M.J."/>
            <person name="Chang Y.Y."/>
            <person name="Ann P.J."/>
            <person name="Tsai J.N."/>
            <person name="Chen C.Y."/>
            <person name="Tzean S.S."/>
            <person name="Ota Y."/>
            <person name="Hattori T."/>
            <person name="Sahashi N."/>
            <person name="Liou R.F."/>
            <person name="Kikuchi T."/>
            <person name="Tsai I.J."/>
        </authorList>
    </citation>
    <scope>NUCLEOTIDE SEQUENCE [LARGE SCALE GENOMIC DNA]</scope>
    <source>
        <strain evidence="3 4">FFPRI411160</strain>
    </source>
</reference>
<protein>
    <recommendedName>
        <fullName evidence="2">SHSP domain-containing protein</fullName>
    </recommendedName>
</protein>
<dbReference type="InterPro" id="IPR008978">
    <property type="entry name" value="HSP20-like_chaperone"/>
</dbReference>
<feature type="region of interest" description="Disordered" evidence="1">
    <location>
        <begin position="1"/>
        <end position="102"/>
    </location>
</feature>
<dbReference type="EMBL" id="NBII01000001">
    <property type="protein sequence ID" value="PAV23537.1"/>
    <property type="molecule type" value="Genomic_DNA"/>
</dbReference>
<comment type="caution">
    <text evidence="3">The sequence shown here is derived from an EMBL/GenBank/DDBJ whole genome shotgun (WGS) entry which is preliminary data.</text>
</comment>
<name>A0A286UVC5_9AGAM</name>